<proteinExistence type="predicted"/>
<dbReference type="AlphaFoldDB" id="A0A2R5EXI7"/>
<dbReference type="SMART" id="SM00342">
    <property type="entry name" value="HTH_ARAC"/>
    <property type="match status" value="1"/>
</dbReference>
<evidence type="ECO:0000256" key="2">
    <source>
        <dbReference type="ARBA" id="ARBA00023125"/>
    </source>
</evidence>
<dbReference type="PANTHER" id="PTHR43280:SF2">
    <property type="entry name" value="HTH-TYPE TRANSCRIPTIONAL REGULATOR EXSA"/>
    <property type="match status" value="1"/>
</dbReference>
<accession>A0A2R5EXI7</accession>
<keyword evidence="3" id="KW-0804">Transcription</keyword>
<reference evidence="5 6" key="1">
    <citation type="submission" date="2017-08" db="EMBL/GenBank/DDBJ databases">
        <title>Substantial Increase in Enzyme Production by Combined Drug-Resistance Mutations in Paenibacillus agaridevorans.</title>
        <authorList>
            <person name="Tanaka Y."/>
            <person name="Funane K."/>
            <person name="Hosaka T."/>
            <person name="Shiwa Y."/>
            <person name="Fujita N."/>
            <person name="Miyazaki T."/>
            <person name="Yoshikawa H."/>
            <person name="Murakami K."/>
            <person name="Kasahara K."/>
            <person name="Inaoka T."/>
            <person name="Hiraga Y."/>
            <person name="Ochi K."/>
        </authorList>
    </citation>
    <scope>NUCLEOTIDE SEQUENCE [LARGE SCALE GENOMIC DNA]</scope>
    <source>
        <strain evidence="5 6">T-3040</strain>
    </source>
</reference>
<dbReference type="InterPro" id="IPR018060">
    <property type="entry name" value="HTH_AraC"/>
</dbReference>
<dbReference type="PANTHER" id="PTHR43280">
    <property type="entry name" value="ARAC-FAMILY TRANSCRIPTIONAL REGULATOR"/>
    <property type="match status" value="1"/>
</dbReference>
<dbReference type="InterPro" id="IPR020449">
    <property type="entry name" value="Tscrpt_reg_AraC-type_HTH"/>
</dbReference>
<dbReference type="InterPro" id="IPR009057">
    <property type="entry name" value="Homeodomain-like_sf"/>
</dbReference>
<evidence type="ECO:0000256" key="3">
    <source>
        <dbReference type="ARBA" id="ARBA00023163"/>
    </source>
</evidence>
<evidence type="ECO:0000313" key="6">
    <source>
        <dbReference type="Proteomes" id="UP000245202"/>
    </source>
</evidence>
<dbReference type="SUPFAM" id="SSF46689">
    <property type="entry name" value="Homeodomain-like"/>
    <property type="match status" value="2"/>
</dbReference>
<dbReference type="Proteomes" id="UP000245202">
    <property type="component" value="Unassembled WGS sequence"/>
</dbReference>
<keyword evidence="6" id="KW-1185">Reference proteome</keyword>
<dbReference type="PRINTS" id="PR00032">
    <property type="entry name" value="HTHARAC"/>
</dbReference>
<dbReference type="GO" id="GO:0043565">
    <property type="term" value="F:sequence-specific DNA binding"/>
    <property type="evidence" value="ECO:0007669"/>
    <property type="project" value="InterPro"/>
</dbReference>
<evidence type="ECO:0000313" key="5">
    <source>
        <dbReference type="EMBL" id="GBG10379.1"/>
    </source>
</evidence>
<gene>
    <name evidence="5" type="ORF">PAT3040_05110</name>
</gene>
<name>A0A2R5EXI7_9BACL</name>
<comment type="caution">
    <text evidence="5">The sequence shown here is derived from an EMBL/GenBank/DDBJ whole genome shotgun (WGS) entry which is preliminary data.</text>
</comment>
<evidence type="ECO:0000259" key="4">
    <source>
        <dbReference type="PROSITE" id="PS01124"/>
    </source>
</evidence>
<evidence type="ECO:0000256" key="1">
    <source>
        <dbReference type="ARBA" id="ARBA00023015"/>
    </source>
</evidence>
<dbReference type="PROSITE" id="PS01124">
    <property type="entry name" value="HTH_ARAC_FAMILY_2"/>
    <property type="match status" value="1"/>
</dbReference>
<keyword evidence="1" id="KW-0805">Transcription regulation</keyword>
<organism evidence="5 6">
    <name type="scientific">Paenibacillus agaridevorans</name>
    <dbReference type="NCBI Taxonomy" id="171404"/>
    <lineage>
        <taxon>Bacteria</taxon>
        <taxon>Bacillati</taxon>
        <taxon>Bacillota</taxon>
        <taxon>Bacilli</taxon>
        <taxon>Bacillales</taxon>
        <taxon>Paenibacillaceae</taxon>
        <taxon>Paenibacillus</taxon>
    </lineage>
</organism>
<keyword evidence="2" id="KW-0238">DNA-binding</keyword>
<dbReference type="EMBL" id="BDQX01000317">
    <property type="protein sequence ID" value="GBG10379.1"/>
    <property type="molecule type" value="Genomic_DNA"/>
</dbReference>
<dbReference type="RefSeq" id="WP_108994891.1">
    <property type="nucleotide sequence ID" value="NZ_BDQX01000317.1"/>
</dbReference>
<sequence length="283" mass="32057">MKIRNCGAGTLSRSAELPGGGMHPSSYEILYITEGKVRFKWRANICEADAPAVFILAASTPHELESLQAEAKFRFLELDEIEEFPFTDQQVDEWNFMQAHKGIYSKTMLASSILQTLDFVYHLQSTGLAGQDSNLGDVCLLEIRKTYKLIAHMIEDPEKSAGEERKVKHKSRAAVDLLIDYMDWRYKENVTLEALAEVVALDPSYLVRLFKKHMQMTPFEYLRDLRLKAAASYLSGSDLPISAIAQDTGFASVHYFSRIFKAHYGQSPAEWRKHLKGPKGKSN</sequence>
<dbReference type="InterPro" id="IPR018062">
    <property type="entry name" value="HTH_AraC-typ_CS"/>
</dbReference>
<dbReference type="PROSITE" id="PS00041">
    <property type="entry name" value="HTH_ARAC_FAMILY_1"/>
    <property type="match status" value="1"/>
</dbReference>
<dbReference type="GO" id="GO:0003700">
    <property type="term" value="F:DNA-binding transcription factor activity"/>
    <property type="evidence" value="ECO:0007669"/>
    <property type="project" value="InterPro"/>
</dbReference>
<dbReference type="Pfam" id="PF12833">
    <property type="entry name" value="HTH_18"/>
    <property type="match status" value="1"/>
</dbReference>
<protein>
    <submittedName>
        <fullName evidence="5">Putative AraC family transcriptional regulator</fullName>
    </submittedName>
</protein>
<feature type="domain" description="HTH araC/xylS-type" evidence="4">
    <location>
        <begin position="176"/>
        <end position="274"/>
    </location>
</feature>
<dbReference type="Gene3D" id="1.10.10.60">
    <property type="entry name" value="Homeodomain-like"/>
    <property type="match status" value="2"/>
</dbReference>